<evidence type="ECO:0000256" key="6">
    <source>
        <dbReference type="ARBA" id="ARBA00023242"/>
    </source>
</evidence>
<dbReference type="CDD" id="cd06145">
    <property type="entry name" value="REX1_like"/>
    <property type="match status" value="1"/>
</dbReference>
<evidence type="ECO:0000259" key="8">
    <source>
        <dbReference type="SMART" id="SM00479"/>
    </source>
</evidence>
<dbReference type="PANTHER" id="PTHR12801">
    <property type="entry name" value="RNA EXONUCLEASE REXO1 / RECO3 FAMILY MEMBER-RELATED"/>
    <property type="match status" value="1"/>
</dbReference>
<keyword evidence="5" id="KW-0269">Exonuclease</keyword>
<feature type="region of interest" description="Disordered" evidence="7">
    <location>
        <begin position="40"/>
        <end position="64"/>
    </location>
</feature>
<dbReference type="STRING" id="113226.A0A139I887"/>
<dbReference type="SUPFAM" id="SSF53098">
    <property type="entry name" value="Ribonuclease H-like"/>
    <property type="match status" value="1"/>
</dbReference>
<feature type="region of interest" description="Disordered" evidence="7">
    <location>
        <begin position="77"/>
        <end position="131"/>
    </location>
</feature>
<dbReference type="GO" id="GO:0005634">
    <property type="term" value="C:nucleus"/>
    <property type="evidence" value="ECO:0007669"/>
    <property type="project" value="UniProtKB-SubCell"/>
</dbReference>
<keyword evidence="10" id="KW-1185">Reference proteome</keyword>
<dbReference type="AlphaFoldDB" id="A0A139I887"/>
<dbReference type="FunFam" id="3.30.420.10:FF:000019">
    <property type="entry name" value="RNA exonuclease NEF-sp"/>
    <property type="match status" value="1"/>
</dbReference>
<comment type="similarity">
    <text evidence="2">Belongs to the REXO1/REXO3 family.</text>
</comment>
<reference evidence="9 10" key="1">
    <citation type="submission" date="2015-07" db="EMBL/GenBank/DDBJ databases">
        <title>Comparative genomics of the Sigatoka disease complex on banana suggests a link between parallel evolutionary changes in Pseudocercospora fijiensis and Pseudocercospora eumusae and increased virulence on the banana host.</title>
        <authorList>
            <person name="Chang T.-C."/>
            <person name="Salvucci A."/>
            <person name="Crous P.W."/>
            <person name="Stergiopoulos I."/>
        </authorList>
    </citation>
    <scope>NUCLEOTIDE SEQUENCE [LARGE SCALE GENOMIC DNA]</scope>
    <source>
        <strain evidence="9 10">CBS 116634</strain>
    </source>
</reference>
<evidence type="ECO:0000256" key="2">
    <source>
        <dbReference type="ARBA" id="ARBA00006357"/>
    </source>
</evidence>
<dbReference type="InterPro" id="IPR034922">
    <property type="entry name" value="REX1-like_exo"/>
</dbReference>
<gene>
    <name evidence="9" type="ORF">AC579_3483</name>
</gene>
<feature type="domain" description="Exonuclease" evidence="8">
    <location>
        <begin position="388"/>
        <end position="555"/>
    </location>
</feature>
<keyword evidence="3" id="KW-0540">Nuclease</keyword>
<dbReference type="InterPro" id="IPR036397">
    <property type="entry name" value="RNaseH_sf"/>
</dbReference>
<feature type="region of interest" description="Disordered" evidence="7">
    <location>
        <begin position="188"/>
        <end position="247"/>
    </location>
</feature>
<keyword evidence="6" id="KW-0539">Nucleus</keyword>
<feature type="compositionally biased region" description="Basic residues" evidence="7">
    <location>
        <begin position="43"/>
        <end position="56"/>
    </location>
</feature>
<comment type="caution">
    <text evidence="9">The sequence shown here is derived from an EMBL/GenBank/DDBJ whole genome shotgun (WGS) entry which is preliminary data.</text>
</comment>
<proteinExistence type="inferred from homology"/>
<dbReference type="InterPro" id="IPR013520">
    <property type="entry name" value="Ribonucl_H"/>
</dbReference>
<dbReference type="EMBL" id="LFZO01000233">
    <property type="protein sequence ID" value="KXT10906.1"/>
    <property type="molecule type" value="Genomic_DNA"/>
</dbReference>
<dbReference type="Pfam" id="PF00929">
    <property type="entry name" value="RNase_T"/>
    <property type="match status" value="1"/>
</dbReference>
<dbReference type="SMART" id="SM00479">
    <property type="entry name" value="EXOIII"/>
    <property type="match status" value="1"/>
</dbReference>
<evidence type="ECO:0000256" key="1">
    <source>
        <dbReference type="ARBA" id="ARBA00004123"/>
    </source>
</evidence>
<feature type="compositionally biased region" description="Polar residues" evidence="7">
    <location>
        <begin position="191"/>
        <end position="204"/>
    </location>
</feature>
<dbReference type="Gene3D" id="3.30.420.10">
    <property type="entry name" value="Ribonuclease H-like superfamily/Ribonuclease H"/>
    <property type="match status" value="1"/>
</dbReference>
<evidence type="ECO:0000313" key="10">
    <source>
        <dbReference type="Proteomes" id="UP000073492"/>
    </source>
</evidence>
<comment type="subcellular location">
    <subcellularLocation>
        <location evidence="1">Nucleus</location>
    </subcellularLocation>
</comment>
<organism evidence="9 10">
    <name type="scientific">Pseudocercospora musae</name>
    <dbReference type="NCBI Taxonomy" id="113226"/>
    <lineage>
        <taxon>Eukaryota</taxon>
        <taxon>Fungi</taxon>
        <taxon>Dikarya</taxon>
        <taxon>Ascomycota</taxon>
        <taxon>Pezizomycotina</taxon>
        <taxon>Dothideomycetes</taxon>
        <taxon>Dothideomycetidae</taxon>
        <taxon>Mycosphaerellales</taxon>
        <taxon>Mycosphaerellaceae</taxon>
        <taxon>Pseudocercospora</taxon>
    </lineage>
</organism>
<evidence type="ECO:0000256" key="3">
    <source>
        <dbReference type="ARBA" id="ARBA00022722"/>
    </source>
</evidence>
<dbReference type="InterPro" id="IPR012337">
    <property type="entry name" value="RNaseH-like_sf"/>
</dbReference>
<accession>A0A139I887</accession>
<keyword evidence="4" id="KW-0378">Hydrolase</keyword>
<evidence type="ECO:0000313" key="9">
    <source>
        <dbReference type="EMBL" id="KXT10906.1"/>
    </source>
</evidence>
<dbReference type="InterPro" id="IPR047021">
    <property type="entry name" value="REXO1/3/4-like"/>
</dbReference>
<dbReference type="GO" id="GO:0003676">
    <property type="term" value="F:nucleic acid binding"/>
    <property type="evidence" value="ECO:0007669"/>
    <property type="project" value="InterPro"/>
</dbReference>
<dbReference type="Proteomes" id="UP000073492">
    <property type="component" value="Unassembled WGS sequence"/>
</dbReference>
<dbReference type="PANTHER" id="PTHR12801:SF115">
    <property type="entry name" value="FI18136P1-RELATED"/>
    <property type="match status" value="1"/>
</dbReference>
<sequence>MTLWGSLQRTDPQPPDVAGVLPRYHFNSAVSSSPTAATIPLSRRSHLAKMGRHRKRSHDEFEKDNLMGIGDTVALLRGPDESTQDLPSLRQQPDGRQNSQGDGEGWQKVESNKSRKRKKKEENQYPSISHSSHARLNSYVKTNDLQNLILYLLADGTAPQWCSINNHASVKKVVALMVPGLESAHFDGSLPLSTEQSSNGANGTSEDHQKAPQNDDADDWKQVHHGRRRGSPDDYYPTKLDRDRLPGPLQPLTEVFEHVWPIKAPGDDRYAKLHSPLAAMLTTNIVKPKEEKRSRGARPSAASKNWENQRTPVTELLATTQELEEEGYTLHPAHYVDPSSAASEVARRVAANTSTDHGWVDIPNIPNLEAGTVAENDVQQGSVTAGRRVLAMDCEMCITSPKGITPQVFSLTRVSLVDWDGQVVLDELVKPAKPITDYLTAYSGITPTMLENVTTTLSDIQKKLLSILTPQTILVGHSLNSDLNALQITHPYIIDTALLYPHPRGPPLKSSLKWLCQKYLSREIQKGHGSTGHNSVEDAKAVLDLVKLKTEKGKAWGTPDASGESIFKRLSRSIRPRRDKVTAAGDDEPRVSAVVDWGEPSRGYGQSAKVTFGCESDADVVAGIKRAIDTQDSEVPKGGCDFIWARFRELEARRGWWDQSKLVDSDALRTATVDRVSKASLAAVVRQTCERIREVYEALPPCTAFVVYSGSGDPTPLRAMQALNQKFKEEYKVKKWDQLSVQWTDVEEQKLRRACDAARKGIAFMGMK</sequence>
<feature type="compositionally biased region" description="Polar residues" evidence="7">
    <location>
        <begin position="84"/>
        <end position="101"/>
    </location>
</feature>
<dbReference type="OrthoDB" id="206335at2759"/>
<evidence type="ECO:0000256" key="5">
    <source>
        <dbReference type="ARBA" id="ARBA00022839"/>
    </source>
</evidence>
<name>A0A139I887_9PEZI</name>
<evidence type="ECO:0000256" key="4">
    <source>
        <dbReference type="ARBA" id="ARBA00022801"/>
    </source>
</evidence>
<dbReference type="GO" id="GO:0004527">
    <property type="term" value="F:exonuclease activity"/>
    <property type="evidence" value="ECO:0007669"/>
    <property type="project" value="UniProtKB-KW"/>
</dbReference>
<protein>
    <recommendedName>
        <fullName evidence="8">Exonuclease domain-containing protein</fullName>
    </recommendedName>
</protein>
<evidence type="ECO:0000256" key="7">
    <source>
        <dbReference type="SAM" id="MobiDB-lite"/>
    </source>
</evidence>